<evidence type="ECO:0000313" key="2">
    <source>
        <dbReference type="Proteomes" id="UP000696294"/>
    </source>
</evidence>
<evidence type="ECO:0000313" key="1">
    <source>
        <dbReference type="EMBL" id="NJP98813.1"/>
    </source>
</evidence>
<accession>A0ABX1BM45</accession>
<organism evidence="1 2">
    <name type="scientific">Nonomuraea composti</name>
    <dbReference type="NCBI Taxonomy" id="2720023"/>
    <lineage>
        <taxon>Bacteria</taxon>
        <taxon>Bacillati</taxon>
        <taxon>Actinomycetota</taxon>
        <taxon>Actinomycetes</taxon>
        <taxon>Streptosporangiales</taxon>
        <taxon>Streptosporangiaceae</taxon>
        <taxon>Nonomuraea</taxon>
    </lineage>
</organism>
<dbReference type="Proteomes" id="UP000696294">
    <property type="component" value="Unassembled WGS sequence"/>
</dbReference>
<feature type="non-terminal residue" evidence="1">
    <location>
        <position position="1"/>
    </location>
</feature>
<dbReference type="EMBL" id="JAATEP010000111">
    <property type="protein sequence ID" value="NJP98813.1"/>
    <property type="molecule type" value="Genomic_DNA"/>
</dbReference>
<dbReference type="Gene3D" id="3.40.190.10">
    <property type="entry name" value="Periplasmic binding protein-like II"/>
    <property type="match status" value="1"/>
</dbReference>
<keyword evidence="2" id="KW-1185">Reference proteome</keyword>
<gene>
    <name evidence="1" type="ORF">HCN51_56945</name>
</gene>
<protein>
    <submittedName>
        <fullName evidence="1">ABC transporter substrate-binding protein</fullName>
    </submittedName>
</protein>
<proteinExistence type="predicted"/>
<name>A0ABX1BM45_9ACTN</name>
<sequence>HRALAKGQQIAGADRKAIDEVVPTYTQISPDVAAAMRVGTFTMESDRAGVQKLADLMYGFGFIKTRPDVGQIFASVS</sequence>
<comment type="caution">
    <text evidence="1">The sequence shown here is derived from an EMBL/GenBank/DDBJ whole genome shotgun (WGS) entry which is preliminary data.</text>
</comment>
<reference evidence="1 2" key="1">
    <citation type="submission" date="2020-03" db="EMBL/GenBank/DDBJ databases">
        <title>WGS of actinomycetes isolated from Thailand.</title>
        <authorList>
            <person name="Thawai C."/>
        </authorList>
    </citation>
    <scope>NUCLEOTIDE SEQUENCE [LARGE SCALE GENOMIC DNA]</scope>
    <source>
        <strain evidence="1 2">FMUSA5-5</strain>
    </source>
</reference>